<feature type="compositionally biased region" description="Basic and acidic residues" evidence="15">
    <location>
        <begin position="512"/>
        <end position="527"/>
    </location>
</feature>
<feature type="compositionally biased region" description="Low complexity" evidence="15">
    <location>
        <begin position="432"/>
        <end position="442"/>
    </location>
</feature>
<dbReference type="InterPro" id="IPR016024">
    <property type="entry name" value="ARM-type_fold"/>
</dbReference>
<evidence type="ECO:0000256" key="11">
    <source>
        <dbReference type="ARBA" id="ARBA00037759"/>
    </source>
</evidence>
<feature type="region of interest" description="Disordered" evidence="15">
    <location>
        <begin position="1"/>
        <end position="42"/>
    </location>
</feature>
<keyword evidence="3" id="KW-0678">Repressor</keyword>
<dbReference type="Proteomes" id="UP001159405">
    <property type="component" value="Unassembled WGS sequence"/>
</dbReference>
<name>A0ABN8NS18_9CNID</name>
<feature type="domain" description="W2" evidence="16">
    <location>
        <begin position="740"/>
        <end position="908"/>
    </location>
</feature>
<keyword evidence="2" id="KW-0488">Methylation</keyword>
<dbReference type="InterPro" id="IPR003891">
    <property type="entry name" value="Initiation_fac_eIF4g_MI"/>
</dbReference>
<dbReference type="Pfam" id="PF02847">
    <property type="entry name" value="MA3"/>
    <property type="match status" value="1"/>
</dbReference>
<sequence>MQKSDGGENMFLPSFMRQQSRNNQSGSRGGRKMHTQPKKVIDFPSVQPQVELKRTENRWVRQGEIAKTGSEEEQRTEDLFRKVRSILNKLTPQKFQTLTQQIIDLDIDTPERLEGAIDLIFEKAIDEAAFSVAYANMCRCLVPKKVVVEKEGVKKDISFRKILLNRCQKEFEKEKSVEKRIHEKLEHLSKEGLTEEELEAKKKELQNEEHLAKRRTLGNIRFIGELFKLKMLTESIMHDCVVKLLKSNDEESFECLCKLLFTIGKDLDHAKAKPRVDQYFTQINKIIQARITSSRVRFMMQDVVDLRNNGWVPRREDNNPKTIDQIHKEAADEAKKAQLRIQMDKQQDKKMPRGNIGGRDSPRPSIPQADETWTTVGRGPRNVNVSVDPKKFQNIKRPVDSENISLGPGGRGYGAWARGSSGGSGAVGAGAGPSASAVASSATDADNRPANRYSALAGERKHSAPAKVSAGESRRQEPRSPVSGGGRRGPLSTQEREKALEAVRAVTQPKRNIQERDGGRESPRTPESDPSTDAAVAAPVQELTEEDMKKKSIAIIEEYLNIKDMSEAAVCLKEVQSPSVHHVFVDEILNHTMEKKASDRNASGKLLHFLLRDGVLTAQQYLQGLEQVLEYAEDIEIDIPQLWNYLGELLGPTAFDGNIDLKEFFKCVLKYVPKHKAAKLFAYMLQTATNDTSQEDVSAVLNRYDVSLNIFFEKEAEAKQFAKDQNIEFALGQGKSSLNTGSSNQHSARIQEELRTLILKRKARNDEVFNWIDKNVSSEDAKAPPFIRALVTVVCEGAMEREDGGVCKCNINILKERKPLLQKYIDDNASLEIQAVYAVQALFVQLDHPPSFVKSYFDSLYDEEIITEDSFKAWENSSDEEPGKGVTVTAASEFFRWLKSAPEETGEES</sequence>
<keyword evidence="8" id="KW-0810">Translation regulation</keyword>
<evidence type="ECO:0000313" key="19">
    <source>
        <dbReference type="Proteomes" id="UP001159405"/>
    </source>
</evidence>
<keyword evidence="6" id="KW-0597">Phosphoprotein</keyword>
<evidence type="ECO:0000256" key="4">
    <source>
        <dbReference type="ARBA" id="ARBA00022499"/>
    </source>
</evidence>
<dbReference type="Pfam" id="PF02854">
    <property type="entry name" value="MIF4G"/>
    <property type="match status" value="1"/>
</dbReference>
<comment type="subunit">
    <text evidence="13">Interacts with the serine/threonine protein kinases MKNK1 and MKNK2. Binds EIF4A and EIF3. Interacts with MIF4GD. Interacts with DAZAP2.</text>
</comment>
<dbReference type="EMBL" id="CALNXK010000032">
    <property type="protein sequence ID" value="CAH3118746.1"/>
    <property type="molecule type" value="Genomic_DNA"/>
</dbReference>
<evidence type="ECO:0000256" key="13">
    <source>
        <dbReference type="ARBA" id="ARBA00046720"/>
    </source>
</evidence>
<evidence type="ECO:0000259" key="17">
    <source>
        <dbReference type="PROSITE" id="PS51366"/>
    </source>
</evidence>
<evidence type="ECO:0000256" key="1">
    <source>
        <dbReference type="ARBA" id="ARBA00005775"/>
    </source>
</evidence>
<dbReference type="CDD" id="cd11559">
    <property type="entry name" value="W2_eIF4G1_like"/>
    <property type="match status" value="1"/>
</dbReference>
<protein>
    <recommendedName>
        <fullName evidence="12">Eukaryotic translation initiation factor 4 gamma 2</fullName>
    </recommendedName>
</protein>
<dbReference type="PROSITE" id="PS51363">
    <property type="entry name" value="W2"/>
    <property type="match status" value="1"/>
</dbReference>
<dbReference type="Pfam" id="PF02020">
    <property type="entry name" value="W2"/>
    <property type="match status" value="1"/>
</dbReference>
<gene>
    <name evidence="18" type="ORF">PLOB_00026859</name>
</gene>
<keyword evidence="10" id="KW-0007">Acetylation</keyword>
<evidence type="ECO:0000256" key="10">
    <source>
        <dbReference type="ARBA" id="ARBA00022990"/>
    </source>
</evidence>
<keyword evidence="14" id="KW-0175">Coiled coil</keyword>
<organism evidence="18 19">
    <name type="scientific">Porites lobata</name>
    <dbReference type="NCBI Taxonomy" id="104759"/>
    <lineage>
        <taxon>Eukaryota</taxon>
        <taxon>Metazoa</taxon>
        <taxon>Cnidaria</taxon>
        <taxon>Anthozoa</taxon>
        <taxon>Hexacorallia</taxon>
        <taxon>Scleractinia</taxon>
        <taxon>Fungiina</taxon>
        <taxon>Poritidae</taxon>
        <taxon>Porites</taxon>
    </lineage>
</organism>
<feature type="coiled-coil region" evidence="14">
    <location>
        <begin position="188"/>
        <end position="215"/>
    </location>
</feature>
<dbReference type="PANTHER" id="PTHR23253:SF9">
    <property type="entry name" value="EUKARYOTIC TRANSLATION INITIATION FACTOR 4 GAMMA 2"/>
    <property type="match status" value="1"/>
</dbReference>
<dbReference type="PROSITE" id="PS51366">
    <property type="entry name" value="MI"/>
    <property type="match status" value="1"/>
</dbReference>
<dbReference type="SMART" id="SM00515">
    <property type="entry name" value="eIF5C"/>
    <property type="match status" value="1"/>
</dbReference>
<evidence type="ECO:0000259" key="16">
    <source>
        <dbReference type="PROSITE" id="PS51363"/>
    </source>
</evidence>
<proteinExistence type="inferred from homology"/>
<evidence type="ECO:0000256" key="15">
    <source>
        <dbReference type="SAM" id="MobiDB-lite"/>
    </source>
</evidence>
<dbReference type="Gene3D" id="1.25.40.180">
    <property type="match status" value="3"/>
</dbReference>
<dbReference type="InterPro" id="IPR003307">
    <property type="entry name" value="W2_domain"/>
</dbReference>
<feature type="region of interest" description="Disordered" evidence="15">
    <location>
        <begin position="421"/>
        <end position="535"/>
    </location>
</feature>
<accession>A0ABN8NS18</accession>
<comment type="similarity">
    <text evidence="1">Belongs to the eukaryotic initiation factor 4G family.</text>
</comment>
<evidence type="ECO:0000256" key="9">
    <source>
        <dbReference type="ARBA" id="ARBA00022917"/>
    </source>
</evidence>
<feature type="domain" description="MI" evidence="17">
    <location>
        <begin position="547"/>
        <end position="669"/>
    </location>
</feature>
<feature type="compositionally biased region" description="Gly residues" evidence="15">
    <location>
        <begin position="421"/>
        <end position="431"/>
    </location>
</feature>
<evidence type="ECO:0000256" key="3">
    <source>
        <dbReference type="ARBA" id="ARBA00022491"/>
    </source>
</evidence>
<evidence type="ECO:0000256" key="5">
    <source>
        <dbReference type="ARBA" id="ARBA00022540"/>
    </source>
</evidence>
<keyword evidence="7" id="KW-0832">Ubl conjugation</keyword>
<dbReference type="PANTHER" id="PTHR23253">
    <property type="entry name" value="EUKARYOTIC TRANSLATION INITIATION FACTOR 4 GAMMA"/>
    <property type="match status" value="1"/>
</dbReference>
<dbReference type="SMART" id="SM00544">
    <property type="entry name" value="MA3"/>
    <property type="match status" value="1"/>
</dbReference>
<dbReference type="SUPFAM" id="SSF48371">
    <property type="entry name" value="ARM repeat"/>
    <property type="match status" value="3"/>
</dbReference>
<reference evidence="18 19" key="1">
    <citation type="submission" date="2022-05" db="EMBL/GenBank/DDBJ databases">
        <authorList>
            <consortium name="Genoscope - CEA"/>
            <person name="William W."/>
        </authorList>
    </citation>
    <scope>NUCLEOTIDE SEQUENCE [LARGE SCALE GENOMIC DNA]</scope>
</reference>
<keyword evidence="19" id="KW-1185">Reference proteome</keyword>
<evidence type="ECO:0000313" key="18">
    <source>
        <dbReference type="EMBL" id="CAH3118746.1"/>
    </source>
</evidence>
<keyword evidence="9" id="KW-0648">Protein biosynthesis</keyword>
<keyword evidence="4" id="KW-1017">Isopeptide bond</keyword>
<evidence type="ECO:0000256" key="12">
    <source>
        <dbReference type="ARBA" id="ARBA00040449"/>
    </source>
</evidence>
<evidence type="ECO:0000256" key="14">
    <source>
        <dbReference type="SAM" id="Coils"/>
    </source>
</evidence>
<comment type="caution">
    <text evidence="18">The sequence shown here is derived from an EMBL/GenBank/DDBJ whole genome shotgun (WGS) entry which is preliminary data.</text>
</comment>
<keyword evidence="5" id="KW-0396">Initiation factor</keyword>
<evidence type="ECO:0000256" key="7">
    <source>
        <dbReference type="ARBA" id="ARBA00022843"/>
    </source>
</evidence>
<dbReference type="SMART" id="SM00543">
    <property type="entry name" value="MIF4G"/>
    <property type="match status" value="1"/>
</dbReference>
<dbReference type="InterPro" id="IPR003890">
    <property type="entry name" value="MIF4G-like_typ-3"/>
</dbReference>
<evidence type="ECO:0000256" key="2">
    <source>
        <dbReference type="ARBA" id="ARBA00022481"/>
    </source>
</evidence>
<evidence type="ECO:0000256" key="8">
    <source>
        <dbReference type="ARBA" id="ARBA00022845"/>
    </source>
</evidence>
<feature type="region of interest" description="Disordered" evidence="15">
    <location>
        <begin position="345"/>
        <end position="386"/>
    </location>
</feature>
<comment type="function">
    <text evidence="11">Appears to play a role in the switch from cap-dependent to IRES-mediated translation during mitosis, apoptosis and viral infection. Cleaved by some caspases and viral proteases.</text>
</comment>
<evidence type="ECO:0000256" key="6">
    <source>
        <dbReference type="ARBA" id="ARBA00022553"/>
    </source>
</evidence>
<feature type="compositionally biased region" description="Polar residues" evidence="15">
    <location>
        <begin position="16"/>
        <end position="26"/>
    </location>
</feature>